<feature type="region of interest" description="Disordered" evidence="1">
    <location>
        <begin position="141"/>
        <end position="171"/>
    </location>
</feature>
<proteinExistence type="predicted"/>
<feature type="non-terminal residue" evidence="2">
    <location>
        <position position="1"/>
    </location>
</feature>
<dbReference type="STRING" id="200324.A0A2N5TVU5"/>
<comment type="caution">
    <text evidence="2">The sequence shown here is derived from an EMBL/GenBank/DDBJ whole genome shotgun (WGS) entry which is preliminary data.</text>
</comment>
<dbReference type="Proteomes" id="UP000235388">
    <property type="component" value="Unassembled WGS sequence"/>
</dbReference>
<dbReference type="EMBL" id="PGCJ01000406">
    <property type="protein sequence ID" value="PLW29568.1"/>
    <property type="molecule type" value="Genomic_DNA"/>
</dbReference>
<reference evidence="2 3" key="1">
    <citation type="submission" date="2017-11" db="EMBL/GenBank/DDBJ databases">
        <title>De novo assembly and phasing of dikaryotic genomes from two isolates of Puccinia coronata f. sp. avenae, the causal agent of oat crown rust.</title>
        <authorList>
            <person name="Miller M.E."/>
            <person name="Zhang Y."/>
            <person name="Omidvar V."/>
            <person name="Sperschneider J."/>
            <person name="Schwessinger B."/>
            <person name="Raley C."/>
            <person name="Palmer J.M."/>
            <person name="Garnica D."/>
            <person name="Upadhyaya N."/>
            <person name="Rathjen J."/>
            <person name="Taylor J.M."/>
            <person name="Park R.F."/>
            <person name="Dodds P.N."/>
            <person name="Hirsch C.D."/>
            <person name="Kianian S.F."/>
            <person name="Figueroa M."/>
        </authorList>
    </citation>
    <scope>NUCLEOTIDE SEQUENCE [LARGE SCALE GENOMIC DNA]</scope>
    <source>
        <strain evidence="2">12NC29</strain>
    </source>
</reference>
<evidence type="ECO:0000313" key="3">
    <source>
        <dbReference type="Proteomes" id="UP000235388"/>
    </source>
</evidence>
<protein>
    <submittedName>
        <fullName evidence="2">Uncharacterized protein</fullName>
    </submittedName>
</protein>
<evidence type="ECO:0000256" key="1">
    <source>
        <dbReference type="SAM" id="MobiDB-lite"/>
    </source>
</evidence>
<evidence type="ECO:0000313" key="2">
    <source>
        <dbReference type="EMBL" id="PLW29568.1"/>
    </source>
</evidence>
<name>A0A2N5TVU5_9BASI</name>
<keyword evidence="3" id="KW-1185">Reference proteome</keyword>
<gene>
    <name evidence="2" type="ORF">PCANC_24769</name>
</gene>
<feature type="region of interest" description="Disordered" evidence="1">
    <location>
        <begin position="17"/>
        <end position="41"/>
    </location>
</feature>
<dbReference type="AlphaFoldDB" id="A0A2N5TVU5"/>
<organism evidence="2 3">
    <name type="scientific">Puccinia coronata f. sp. avenae</name>
    <dbReference type="NCBI Taxonomy" id="200324"/>
    <lineage>
        <taxon>Eukaryota</taxon>
        <taxon>Fungi</taxon>
        <taxon>Dikarya</taxon>
        <taxon>Basidiomycota</taxon>
        <taxon>Pucciniomycotina</taxon>
        <taxon>Pucciniomycetes</taxon>
        <taxon>Pucciniales</taxon>
        <taxon>Pucciniaceae</taxon>
        <taxon>Puccinia</taxon>
    </lineage>
</organism>
<accession>A0A2N5TVU5</accession>
<sequence>LAELEFEVTQFMAMEPGTTTQLGVPPHAAGDETEHDNEDGGGGGVGLLFAERPHEVDALIRQSSLDRLTLIHHLIVKYQAEAPPADVPPILLIHQRNAWSPAEYFRWVQEYAGPAAYNNPDEPLKIFRAYLDEFFSATPSLNHPSTLPNPMDPHSTPSDPPPDPNASSSPLQWLHMARQLLD</sequence>